<organism evidence="1 2">
    <name type="scientific">Acaulospora colombiana</name>
    <dbReference type="NCBI Taxonomy" id="27376"/>
    <lineage>
        <taxon>Eukaryota</taxon>
        <taxon>Fungi</taxon>
        <taxon>Fungi incertae sedis</taxon>
        <taxon>Mucoromycota</taxon>
        <taxon>Glomeromycotina</taxon>
        <taxon>Glomeromycetes</taxon>
        <taxon>Diversisporales</taxon>
        <taxon>Acaulosporaceae</taxon>
        <taxon>Acaulospora</taxon>
    </lineage>
</organism>
<feature type="non-terminal residue" evidence="1">
    <location>
        <position position="1"/>
    </location>
</feature>
<sequence>TEILNFSEVDCSMVNFDDHGKLILEQFTRKISDLLDCILITAQNLMKPVAQKTRDIAEKEDADRDQMSDNYIRDEHNLISDVINKLNLKAVVEQFGQIHSQLYQFMDNEQLGNDECRSWIACLLQRVFPFMDQYNNVVLYYLTSFLFHQKSLCKLGLVLCNSFATIFTKGFCTPETSTVEDTESGEIDENLQGTGIGEGEGSKDVSNEIEDEEQVLGTQNEAEFKSSGETDVDKKDGIEMENDFDGILEDVEQSIDEEDQTEDEETKSDLEEQVGQLDNNDPEVVDEKMWGENPDDIEDSGKTADSNKHQSPQQDSDIVAKEDSKERSEGNAQEPQMPEQNSDRDMEENELEKFAEDQLEEEYNEQETQFDTEVPQAETLDLPDDMEIDDGGHSNDPEDDGVDDDFRSEMDLDNPNREVEQESPQGEIETGQDE</sequence>
<reference evidence="1" key="1">
    <citation type="submission" date="2021-06" db="EMBL/GenBank/DDBJ databases">
        <authorList>
            <person name="Kallberg Y."/>
            <person name="Tangrot J."/>
            <person name="Rosling A."/>
        </authorList>
    </citation>
    <scope>NUCLEOTIDE SEQUENCE</scope>
    <source>
        <strain evidence="1">CL356</strain>
    </source>
</reference>
<dbReference type="EMBL" id="CAJVPT010044711">
    <property type="protein sequence ID" value="CAG8734841.1"/>
    <property type="molecule type" value="Genomic_DNA"/>
</dbReference>
<protein>
    <submittedName>
        <fullName evidence="1">416_t:CDS:1</fullName>
    </submittedName>
</protein>
<name>A0ACA9Q2E8_9GLOM</name>
<feature type="non-terminal residue" evidence="1">
    <location>
        <position position="434"/>
    </location>
</feature>
<evidence type="ECO:0000313" key="1">
    <source>
        <dbReference type="EMBL" id="CAG8734841.1"/>
    </source>
</evidence>
<keyword evidence="2" id="KW-1185">Reference proteome</keyword>
<dbReference type="Proteomes" id="UP000789525">
    <property type="component" value="Unassembled WGS sequence"/>
</dbReference>
<proteinExistence type="predicted"/>
<evidence type="ECO:0000313" key="2">
    <source>
        <dbReference type="Proteomes" id="UP000789525"/>
    </source>
</evidence>
<accession>A0ACA9Q2E8</accession>
<comment type="caution">
    <text evidence="1">The sequence shown here is derived from an EMBL/GenBank/DDBJ whole genome shotgun (WGS) entry which is preliminary data.</text>
</comment>
<gene>
    <name evidence="1" type="ORF">ACOLOM_LOCUS11847</name>
</gene>